<dbReference type="Proteomes" id="UP000607653">
    <property type="component" value="Unassembled WGS sequence"/>
</dbReference>
<feature type="region of interest" description="Disordered" evidence="1">
    <location>
        <begin position="19"/>
        <end position="57"/>
    </location>
</feature>
<evidence type="ECO:0000313" key="2">
    <source>
        <dbReference type="EMBL" id="DAD25639.1"/>
    </source>
</evidence>
<dbReference type="EMBL" id="DUZY01000001">
    <property type="protein sequence ID" value="DAD25639.1"/>
    <property type="molecule type" value="Genomic_DNA"/>
</dbReference>
<accession>A0A822Y2V0</accession>
<evidence type="ECO:0000313" key="3">
    <source>
        <dbReference type="Proteomes" id="UP000607653"/>
    </source>
</evidence>
<feature type="compositionally biased region" description="Basic and acidic residues" evidence="1">
    <location>
        <begin position="48"/>
        <end position="57"/>
    </location>
</feature>
<gene>
    <name evidence="2" type="ORF">HUJ06_027103</name>
</gene>
<feature type="compositionally biased region" description="Low complexity" evidence="1">
    <location>
        <begin position="20"/>
        <end position="34"/>
    </location>
</feature>
<reference evidence="2 3" key="1">
    <citation type="journal article" date="2020" name="Mol. Biol. Evol.">
        <title>Distinct Expression and Methylation Patterns for Genes with Different Fates following a Single Whole-Genome Duplication in Flowering Plants.</title>
        <authorList>
            <person name="Shi T."/>
            <person name="Rahmani R.S."/>
            <person name="Gugger P.F."/>
            <person name="Wang M."/>
            <person name="Li H."/>
            <person name="Zhang Y."/>
            <person name="Li Z."/>
            <person name="Wang Q."/>
            <person name="Van de Peer Y."/>
            <person name="Marchal K."/>
            <person name="Chen J."/>
        </authorList>
    </citation>
    <scope>NUCLEOTIDE SEQUENCE [LARGE SCALE GENOMIC DNA]</scope>
    <source>
        <tissue evidence="2">Leaf</tissue>
    </source>
</reference>
<protein>
    <submittedName>
        <fullName evidence="2">Uncharacterized protein</fullName>
    </submittedName>
</protein>
<evidence type="ECO:0000256" key="1">
    <source>
        <dbReference type="SAM" id="MobiDB-lite"/>
    </source>
</evidence>
<proteinExistence type="predicted"/>
<sequence>MNELWQIFHTFLNQAGEVLPNMQQNNPPANPLEGGAHEEPPLAPEPAELPHADPDRERAEQLLRSIQAQLTEGFRRYFERPVGRVSSHFPETQSFYSTLAKQMMEQDLGLSADDDVHSLRECLDALNENKLSI</sequence>
<keyword evidence="3" id="KW-1185">Reference proteome</keyword>
<organism evidence="2 3">
    <name type="scientific">Nelumbo nucifera</name>
    <name type="common">Sacred lotus</name>
    <dbReference type="NCBI Taxonomy" id="4432"/>
    <lineage>
        <taxon>Eukaryota</taxon>
        <taxon>Viridiplantae</taxon>
        <taxon>Streptophyta</taxon>
        <taxon>Embryophyta</taxon>
        <taxon>Tracheophyta</taxon>
        <taxon>Spermatophyta</taxon>
        <taxon>Magnoliopsida</taxon>
        <taxon>Proteales</taxon>
        <taxon>Nelumbonaceae</taxon>
        <taxon>Nelumbo</taxon>
    </lineage>
</organism>
<comment type="caution">
    <text evidence="2">The sequence shown here is derived from an EMBL/GenBank/DDBJ whole genome shotgun (WGS) entry which is preliminary data.</text>
</comment>
<name>A0A822Y2V0_NELNU</name>
<dbReference type="AlphaFoldDB" id="A0A822Y2V0"/>